<evidence type="ECO:0000256" key="1">
    <source>
        <dbReference type="ARBA" id="ARBA00005061"/>
    </source>
</evidence>
<keyword evidence="5 11" id="KW-0862">Zinc</keyword>
<feature type="binding site" evidence="11">
    <location>
        <position position="210"/>
    </location>
    <ligand>
        <name>Zn(2+)</name>
        <dbReference type="ChEBI" id="CHEBI:29105"/>
    </ligand>
</feature>
<dbReference type="InterPro" id="IPR018317">
    <property type="entry name" value="QueC"/>
</dbReference>
<dbReference type="AlphaFoldDB" id="A0A520KRQ3"/>
<proteinExistence type="inferred from homology"/>
<accession>A0A520KRQ3</accession>
<evidence type="ECO:0000256" key="5">
    <source>
        <dbReference type="ARBA" id="ARBA00022833"/>
    </source>
</evidence>
<comment type="cofactor">
    <cofactor evidence="11">
        <name>Zn(2+)</name>
        <dbReference type="ChEBI" id="CHEBI:29105"/>
    </cofactor>
    <text evidence="11">Binds 1 zinc ion per subunit.</text>
</comment>
<evidence type="ECO:0000256" key="7">
    <source>
        <dbReference type="ARBA" id="ARBA00037768"/>
    </source>
</evidence>
<dbReference type="Pfam" id="PF06508">
    <property type="entry name" value="QueC"/>
    <property type="match status" value="1"/>
</dbReference>
<comment type="function">
    <text evidence="7 11">Catalyzes the ATP-dependent conversion of 7-carboxy-7-deazaguanine (CDG) to 7-cyano-7-deazaguanine (preQ(0)).</text>
</comment>
<dbReference type="PIRSF" id="PIRSF006293">
    <property type="entry name" value="ExsB"/>
    <property type="match status" value="1"/>
</dbReference>
<evidence type="ECO:0000256" key="8">
    <source>
        <dbReference type="ARBA" id="ARBA00037993"/>
    </source>
</evidence>
<dbReference type="UniPathway" id="UPA00391"/>
<dbReference type="EMBL" id="RXIF01000006">
    <property type="protein sequence ID" value="RZN64469.1"/>
    <property type="molecule type" value="Genomic_DNA"/>
</dbReference>
<dbReference type="EC" id="6.3.4.20" evidence="9 11"/>
<dbReference type="Gene3D" id="3.40.50.620">
    <property type="entry name" value="HUPs"/>
    <property type="match status" value="1"/>
</dbReference>
<feature type="binding site" evidence="11">
    <location>
        <begin position="14"/>
        <end position="24"/>
    </location>
    <ligand>
        <name>ATP</name>
        <dbReference type="ChEBI" id="CHEBI:30616"/>
    </ligand>
</feature>
<dbReference type="PANTHER" id="PTHR42914">
    <property type="entry name" value="7-CYANO-7-DEAZAGUANINE SYNTHASE"/>
    <property type="match status" value="1"/>
</dbReference>
<evidence type="ECO:0000313" key="13">
    <source>
        <dbReference type="Proteomes" id="UP000317158"/>
    </source>
</evidence>
<feature type="binding site" evidence="11">
    <location>
        <position position="199"/>
    </location>
    <ligand>
        <name>Zn(2+)</name>
        <dbReference type="ChEBI" id="CHEBI:29105"/>
    </ligand>
</feature>
<name>A0A520KRQ3_METT2</name>
<sequence>MLDVSKSKKAVVLLSGGLDSSTLAYFVKNMNYEVYAVSFDYGQRHRRELDAAEKIGKLVGVKDHKFIKIDLRSIGGSALTSDIDIPNKKNVEEILDSKDIPITYVPARNTIFLSIAIAYAEVIDADVVFYGANCIDYSGYPDCRPEFIDAFNNLVKLGTKKGVEGRTIRIEAPFLFYTKKDIVKTALNLGVPIEMTWSCYDDGDKPCGRCDSCILRENAIKEVYAEIRKKK</sequence>
<protein>
    <recommendedName>
        <fullName evidence="9 11">7-cyano-7-deazaguanine synthase</fullName>
        <ecNumber evidence="9 11">6.3.4.20</ecNumber>
    </recommendedName>
    <alternativeName>
        <fullName evidence="11">7-cyano-7-carbaguanine synthase</fullName>
    </alternativeName>
    <alternativeName>
        <fullName evidence="11">Archaeosine biosynthesis protein QueC</fullName>
    </alternativeName>
    <alternativeName>
        <fullName evidence="11">PreQ(0) synthase</fullName>
    </alternativeName>
</protein>
<feature type="binding site" evidence="11">
    <location>
        <position position="213"/>
    </location>
    <ligand>
        <name>Zn(2+)</name>
        <dbReference type="ChEBI" id="CHEBI:29105"/>
    </ligand>
</feature>
<organism evidence="12 13">
    <name type="scientific">Methanoliparum thermophilum</name>
    <dbReference type="NCBI Taxonomy" id="2491083"/>
    <lineage>
        <taxon>Archaea</taxon>
        <taxon>Methanobacteriati</taxon>
        <taxon>Methanobacteriota</taxon>
        <taxon>Candidatus Methanoliparia</taxon>
        <taxon>Candidatus Methanoliparales</taxon>
        <taxon>Candidatus Methanoliparaceae</taxon>
        <taxon>Candidatus Methanoliparum</taxon>
    </lineage>
</organism>
<evidence type="ECO:0000256" key="4">
    <source>
        <dbReference type="ARBA" id="ARBA00022741"/>
    </source>
</evidence>
<keyword evidence="3 11" id="KW-0479">Metal-binding</keyword>
<dbReference type="PANTHER" id="PTHR42914:SF1">
    <property type="entry name" value="7-CYANO-7-DEAZAGUANINE SYNTHASE"/>
    <property type="match status" value="1"/>
</dbReference>
<dbReference type="GO" id="GO:0016879">
    <property type="term" value="F:ligase activity, forming carbon-nitrogen bonds"/>
    <property type="evidence" value="ECO:0007669"/>
    <property type="project" value="UniProtKB-UniRule"/>
</dbReference>
<evidence type="ECO:0000256" key="9">
    <source>
        <dbReference type="ARBA" id="ARBA00039149"/>
    </source>
</evidence>
<evidence type="ECO:0000256" key="11">
    <source>
        <dbReference type="HAMAP-Rule" id="MF_01633"/>
    </source>
</evidence>
<evidence type="ECO:0000256" key="3">
    <source>
        <dbReference type="ARBA" id="ARBA00022723"/>
    </source>
</evidence>
<dbReference type="GO" id="GO:0005524">
    <property type="term" value="F:ATP binding"/>
    <property type="evidence" value="ECO:0007669"/>
    <property type="project" value="UniProtKB-UniRule"/>
</dbReference>
<dbReference type="GO" id="GO:0008270">
    <property type="term" value="F:zinc ion binding"/>
    <property type="evidence" value="ECO:0007669"/>
    <property type="project" value="UniProtKB-UniRule"/>
</dbReference>
<comment type="pathway">
    <text evidence="1 11">Purine metabolism; 7-cyano-7-deazaguanine biosynthesis.</text>
</comment>
<keyword evidence="4 11" id="KW-0547">Nucleotide-binding</keyword>
<reference evidence="12 13" key="1">
    <citation type="journal article" date="2019" name="Nat. Microbiol.">
        <title>Wide diversity of methane and short-chain alkane metabolisms in uncultured archaea.</title>
        <authorList>
            <person name="Borrel G."/>
            <person name="Adam P.S."/>
            <person name="McKay L.J."/>
            <person name="Chen L.X."/>
            <person name="Sierra-Garcia I.N."/>
            <person name="Sieber C.M."/>
            <person name="Letourneur Q."/>
            <person name="Ghozlane A."/>
            <person name="Andersen G.L."/>
            <person name="Li W.J."/>
            <person name="Hallam S.J."/>
            <person name="Muyzer G."/>
            <person name="de Oliveira V.M."/>
            <person name="Inskeep W.P."/>
            <person name="Banfield J.F."/>
            <person name="Gribaldo S."/>
        </authorList>
    </citation>
    <scope>NUCLEOTIDE SEQUENCE [LARGE SCALE GENOMIC DNA]</scope>
    <source>
        <strain evidence="12">NM1a</strain>
    </source>
</reference>
<feature type="binding site" evidence="11">
    <location>
        <position position="207"/>
    </location>
    <ligand>
        <name>Zn(2+)</name>
        <dbReference type="ChEBI" id="CHEBI:29105"/>
    </ligand>
</feature>
<comment type="caution">
    <text evidence="12">The sequence shown here is derived from an EMBL/GenBank/DDBJ whole genome shotgun (WGS) entry which is preliminary data.</text>
</comment>
<comment type="catalytic activity">
    <reaction evidence="10 11">
        <text>7-carboxy-7-carbaguanine + NH4(+) + 2 ATP = 7-cyano-7-carbaguanine + 2 AMP + 2 diphosphate + 2 H(+)</text>
        <dbReference type="Rhea" id="RHEA:27982"/>
        <dbReference type="ChEBI" id="CHEBI:15378"/>
        <dbReference type="ChEBI" id="CHEBI:28938"/>
        <dbReference type="ChEBI" id="CHEBI:30616"/>
        <dbReference type="ChEBI" id="CHEBI:33019"/>
        <dbReference type="ChEBI" id="CHEBI:45075"/>
        <dbReference type="ChEBI" id="CHEBI:61036"/>
        <dbReference type="ChEBI" id="CHEBI:456215"/>
        <dbReference type="EC" id="6.3.4.20"/>
    </reaction>
</comment>
<dbReference type="SUPFAM" id="SSF52402">
    <property type="entry name" value="Adenine nucleotide alpha hydrolases-like"/>
    <property type="match status" value="1"/>
</dbReference>
<dbReference type="HAMAP" id="MF_01633">
    <property type="entry name" value="QueC"/>
    <property type="match status" value="1"/>
</dbReference>
<gene>
    <name evidence="11 12" type="primary">queC</name>
    <name evidence="12" type="ORF">EF806_03750</name>
</gene>
<evidence type="ECO:0000256" key="6">
    <source>
        <dbReference type="ARBA" id="ARBA00022840"/>
    </source>
</evidence>
<dbReference type="InterPro" id="IPR014729">
    <property type="entry name" value="Rossmann-like_a/b/a_fold"/>
</dbReference>
<dbReference type="CDD" id="cd01995">
    <property type="entry name" value="QueC-like"/>
    <property type="match status" value="1"/>
</dbReference>
<dbReference type="NCBIfam" id="TIGR00364">
    <property type="entry name" value="7-cyano-7-deazaguanine synthase QueC"/>
    <property type="match status" value="1"/>
</dbReference>
<keyword evidence="2 11" id="KW-0436">Ligase</keyword>
<evidence type="ECO:0000256" key="2">
    <source>
        <dbReference type="ARBA" id="ARBA00022598"/>
    </source>
</evidence>
<evidence type="ECO:0000256" key="10">
    <source>
        <dbReference type="ARBA" id="ARBA00047890"/>
    </source>
</evidence>
<evidence type="ECO:0000313" key="12">
    <source>
        <dbReference type="EMBL" id="RZN64469.1"/>
    </source>
</evidence>
<dbReference type="Proteomes" id="UP000317158">
    <property type="component" value="Unassembled WGS sequence"/>
</dbReference>
<comment type="similarity">
    <text evidence="8 11">Belongs to the QueC family.</text>
</comment>
<keyword evidence="6 11" id="KW-0067">ATP-binding</keyword>